<evidence type="ECO:0000313" key="3">
    <source>
        <dbReference type="Proteomes" id="UP000216024"/>
    </source>
</evidence>
<dbReference type="PROSITE" id="PS51186">
    <property type="entry name" value="GNAT"/>
    <property type="match status" value="1"/>
</dbReference>
<evidence type="ECO:0000259" key="1">
    <source>
        <dbReference type="PROSITE" id="PS51186"/>
    </source>
</evidence>
<dbReference type="InterPro" id="IPR016181">
    <property type="entry name" value="Acyl_CoA_acyltransferase"/>
</dbReference>
<evidence type="ECO:0000313" key="2">
    <source>
        <dbReference type="EMBL" id="PAB60366.1"/>
    </source>
</evidence>
<protein>
    <submittedName>
        <fullName evidence="2">GNAT family N-acetyltransferase</fullName>
    </submittedName>
</protein>
<dbReference type="InterPro" id="IPR000182">
    <property type="entry name" value="GNAT_dom"/>
</dbReference>
<name>A0A267MLF3_9FIRM</name>
<keyword evidence="2" id="KW-0808">Transferase</keyword>
<comment type="caution">
    <text evidence="2">The sequence shown here is derived from an EMBL/GenBank/DDBJ whole genome shotgun (WGS) entry which is preliminary data.</text>
</comment>
<dbReference type="EMBL" id="NIBG01000003">
    <property type="protein sequence ID" value="PAB60366.1"/>
    <property type="molecule type" value="Genomic_DNA"/>
</dbReference>
<feature type="domain" description="N-acetyltransferase" evidence="1">
    <location>
        <begin position="1"/>
        <end position="174"/>
    </location>
</feature>
<dbReference type="CDD" id="cd04301">
    <property type="entry name" value="NAT_SF"/>
    <property type="match status" value="1"/>
</dbReference>
<organism evidence="2 3">
    <name type="scientific">Anaeromicrobium sediminis</name>
    <dbReference type="NCBI Taxonomy" id="1478221"/>
    <lineage>
        <taxon>Bacteria</taxon>
        <taxon>Bacillati</taxon>
        <taxon>Bacillota</taxon>
        <taxon>Clostridia</taxon>
        <taxon>Peptostreptococcales</taxon>
        <taxon>Thermotaleaceae</taxon>
        <taxon>Anaeromicrobium</taxon>
    </lineage>
</organism>
<keyword evidence="3" id="KW-1185">Reference proteome</keyword>
<dbReference type="Pfam" id="PF00583">
    <property type="entry name" value="Acetyltransf_1"/>
    <property type="match status" value="1"/>
</dbReference>
<dbReference type="OrthoDB" id="8116556at2"/>
<dbReference type="GO" id="GO:0016747">
    <property type="term" value="F:acyltransferase activity, transferring groups other than amino-acyl groups"/>
    <property type="evidence" value="ECO:0007669"/>
    <property type="project" value="InterPro"/>
</dbReference>
<accession>A0A267MLF3</accession>
<gene>
    <name evidence="2" type="ORF">CCE28_05575</name>
</gene>
<reference evidence="2 3" key="1">
    <citation type="submission" date="2017-06" db="EMBL/GenBank/DDBJ databases">
        <title>Draft genome sequence of anaerobic fermentative bacterium Anaeromicrobium sediminis DY2726D isolated from West Pacific Ocean sediments.</title>
        <authorList>
            <person name="Zeng X."/>
        </authorList>
    </citation>
    <scope>NUCLEOTIDE SEQUENCE [LARGE SCALE GENOMIC DNA]</scope>
    <source>
        <strain evidence="2 3">DY2726D</strain>
    </source>
</reference>
<sequence length="174" mass="20237">MEFRKLLKEENIRLSEIDRSEVVERICLHKDGQLIIKEEFYHIKGWHEKELQDYIEILHDISDRGGTIYGAFEGAEICGIAALDSQFFGINNEYLKFDKLYVSKNYRGKGIGTELVKLVRKKALEMGAKKLYISATPFENTVRFYMGVGCTLAEEFIKEMHDLEPEDIHLELKL</sequence>
<dbReference type="Proteomes" id="UP000216024">
    <property type="component" value="Unassembled WGS sequence"/>
</dbReference>
<dbReference type="Gene3D" id="3.40.630.30">
    <property type="match status" value="1"/>
</dbReference>
<dbReference type="SUPFAM" id="SSF55729">
    <property type="entry name" value="Acyl-CoA N-acyltransferases (Nat)"/>
    <property type="match status" value="1"/>
</dbReference>
<dbReference type="RefSeq" id="WP_095131815.1">
    <property type="nucleotide sequence ID" value="NZ_NIBG01000003.1"/>
</dbReference>
<dbReference type="AlphaFoldDB" id="A0A267MLF3"/>
<proteinExistence type="predicted"/>